<evidence type="ECO:0000256" key="3">
    <source>
        <dbReference type="ARBA" id="ARBA00023004"/>
    </source>
</evidence>
<dbReference type="InterPro" id="IPR005956">
    <property type="entry name" value="4OHPhenylPyrv_dOase"/>
</dbReference>
<dbReference type="GO" id="GO:0003868">
    <property type="term" value="F:4-hydroxyphenylpyruvate dioxygenase activity"/>
    <property type="evidence" value="ECO:0007669"/>
    <property type="project" value="InterPro"/>
</dbReference>
<dbReference type="PIRSF" id="PIRSF009283">
    <property type="entry name" value="HPP_dOase"/>
    <property type="match status" value="1"/>
</dbReference>
<keyword evidence="6" id="KW-0223">Dioxygenase</keyword>
<dbReference type="Pfam" id="PF00903">
    <property type="entry name" value="Glyoxalase"/>
    <property type="match status" value="1"/>
</dbReference>
<keyword evidence="4" id="KW-0479">Metal-binding</keyword>
<evidence type="ECO:0000256" key="1">
    <source>
        <dbReference type="ARBA" id="ARBA00005877"/>
    </source>
</evidence>
<dbReference type="AlphaFoldDB" id="A0A7T0BV53"/>
<dbReference type="SUPFAM" id="SSF54593">
    <property type="entry name" value="Glyoxalase/Bleomycin resistance protein/Dihydroxybiphenyl dioxygenase"/>
    <property type="match status" value="1"/>
</dbReference>
<keyword evidence="2" id="KW-0677">Repeat</keyword>
<dbReference type="InterPro" id="IPR004360">
    <property type="entry name" value="Glyas_Fos-R_dOase_dom"/>
</dbReference>
<feature type="binding site" evidence="4">
    <location>
        <position position="347"/>
    </location>
    <ligand>
        <name>Fe cation</name>
        <dbReference type="ChEBI" id="CHEBI:24875"/>
    </ligand>
</feature>
<dbReference type="Gene3D" id="3.10.180.10">
    <property type="entry name" value="2,3-Dihydroxybiphenyl 1,2-Dioxygenase, domain 1"/>
    <property type="match status" value="2"/>
</dbReference>
<evidence type="ECO:0000256" key="2">
    <source>
        <dbReference type="ARBA" id="ARBA00022737"/>
    </source>
</evidence>
<dbReference type="KEGG" id="nli:G3M70_06830"/>
<dbReference type="Proteomes" id="UP000594688">
    <property type="component" value="Chromosome"/>
</dbReference>
<dbReference type="InterPro" id="IPR029068">
    <property type="entry name" value="Glyas_Bleomycin-R_OHBP_Dase"/>
</dbReference>
<feature type="binding site" evidence="4">
    <location>
        <position position="171"/>
    </location>
    <ligand>
        <name>Fe cation</name>
        <dbReference type="ChEBI" id="CHEBI:24875"/>
    </ligand>
</feature>
<protein>
    <submittedName>
        <fullName evidence="6">4-hydroxyphenylpyruvate dioxygenase</fullName>
    </submittedName>
</protein>
<dbReference type="PANTHER" id="PTHR11959:SF1">
    <property type="entry name" value="4-HYDROXYPHENYLPYRUVATE DIOXYGENASE"/>
    <property type="match status" value="1"/>
</dbReference>
<evidence type="ECO:0000259" key="5">
    <source>
        <dbReference type="PROSITE" id="PS51819"/>
    </source>
</evidence>
<dbReference type="GO" id="GO:0046872">
    <property type="term" value="F:metal ion binding"/>
    <property type="evidence" value="ECO:0007669"/>
    <property type="project" value="UniProtKB-KW"/>
</dbReference>
<keyword evidence="6" id="KW-0560">Oxidoreductase</keyword>
<organism evidence="6 7">
    <name type="scientific">Candidatus Nitronauta litoralis</name>
    <dbReference type="NCBI Taxonomy" id="2705533"/>
    <lineage>
        <taxon>Bacteria</taxon>
        <taxon>Pseudomonadati</taxon>
        <taxon>Nitrospinota/Tectimicrobiota group</taxon>
        <taxon>Nitrospinota</taxon>
        <taxon>Nitrospinia</taxon>
        <taxon>Nitrospinales</taxon>
        <taxon>Nitrospinaceae</taxon>
        <taxon>Candidatus Nitronauta</taxon>
    </lineage>
</organism>
<feature type="domain" description="VOC" evidence="5">
    <location>
        <begin position="11"/>
        <end position="155"/>
    </location>
</feature>
<feature type="domain" description="VOC" evidence="5">
    <location>
        <begin position="168"/>
        <end position="330"/>
    </location>
</feature>
<accession>A0A7T0BV53</accession>
<reference evidence="6 7" key="1">
    <citation type="submission" date="2020-02" db="EMBL/GenBank/DDBJ databases">
        <title>Genomic and physiological characterization of two novel Nitrospinaceae genera.</title>
        <authorList>
            <person name="Mueller A.J."/>
            <person name="Jung M.-Y."/>
            <person name="Strachan C.R."/>
            <person name="Herbold C.W."/>
            <person name="Kirkegaard R.H."/>
            <person name="Daims H."/>
        </authorList>
    </citation>
    <scope>NUCLEOTIDE SEQUENCE [LARGE SCALE GENOMIC DNA]</scope>
    <source>
        <strain evidence="6">EB</strain>
    </source>
</reference>
<dbReference type="GO" id="GO:0006572">
    <property type="term" value="P:L-tyrosine catabolic process"/>
    <property type="evidence" value="ECO:0007669"/>
    <property type="project" value="TreeGrafter"/>
</dbReference>
<sequence length="376" mass="43123">METESSPGIVKVHSIEFVVEYIDRSREFYVNKLGFHESHRSTPEWEHEFNSKGIIFSSNDIKVLVSAPLSSHSYSADFLKLLSPGIRKVNLQVESLQRALDFLGAHDATFIHDPKEIHSANCCHRMTSIATPIGFLEIGFIEIDGDENEIPMFQSCRIEKGLSAPFQRIDHMTINTRTIFPICSFFEHVLNLKEFWRVAFHTPDSSSGEHGTGLSSRVMWDPVSKLKFAVNEPLHPHFNDSQIQTFIEKNHGSGIQHVALSVPDLIDSVHSLRLQGIEFLETPDAYYDLLPERMRKNQISSIRENLEDLRKERILLDGQNENYLLQIFLKEASQLYHEDDAGPFFYEIIQREGHDGFGEGNFRALFEAIEFQEVQS</sequence>
<evidence type="ECO:0000256" key="4">
    <source>
        <dbReference type="PIRSR" id="PIRSR009283-1"/>
    </source>
</evidence>
<name>A0A7T0BV53_9BACT</name>
<keyword evidence="6" id="KW-0670">Pyruvate</keyword>
<dbReference type="EMBL" id="CP048685">
    <property type="protein sequence ID" value="QPJ61614.1"/>
    <property type="molecule type" value="Genomic_DNA"/>
</dbReference>
<keyword evidence="3 4" id="KW-0408">Iron</keyword>
<comment type="similarity">
    <text evidence="1">Belongs to the 4HPPD family.</text>
</comment>
<evidence type="ECO:0000313" key="7">
    <source>
        <dbReference type="Proteomes" id="UP000594688"/>
    </source>
</evidence>
<gene>
    <name evidence="6" type="ORF">G3M70_06830</name>
</gene>
<feature type="binding site" evidence="4">
    <location>
        <position position="257"/>
    </location>
    <ligand>
        <name>Fe cation</name>
        <dbReference type="ChEBI" id="CHEBI:24875"/>
    </ligand>
</feature>
<dbReference type="PANTHER" id="PTHR11959">
    <property type="entry name" value="4-HYDROXYPHENYLPYRUVATE DIOXYGENASE"/>
    <property type="match status" value="1"/>
</dbReference>
<comment type="cofactor">
    <cofactor evidence="4">
        <name>Fe cation</name>
        <dbReference type="ChEBI" id="CHEBI:24875"/>
    </cofactor>
    <text evidence="4">Binds 1 Fe cation per subunit.</text>
</comment>
<dbReference type="InterPro" id="IPR037523">
    <property type="entry name" value="VOC_core"/>
</dbReference>
<dbReference type="PROSITE" id="PS51819">
    <property type="entry name" value="VOC"/>
    <property type="match status" value="2"/>
</dbReference>
<evidence type="ECO:0000313" key="6">
    <source>
        <dbReference type="EMBL" id="QPJ61614.1"/>
    </source>
</evidence>
<proteinExistence type="inferred from homology"/>